<dbReference type="GO" id="GO:0004252">
    <property type="term" value="F:serine-type endopeptidase activity"/>
    <property type="evidence" value="ECO:0007669"/>
    <property type="project" value="InterPro"/>
</dbReference>
<evidence type="ECO:0000256" key="6">
    <source>
        <dbReference type="RuleBase" id="RU363034"/>
    </source>
</evidence>
<evidence type="ECO:0000256" key="4">
    <source>
        <dbReference type="ARBA" id="ARBA00022825"/>
    </source>
</evidence>
<dbReference type="SUPFAM" id="SSF50494">
    <property type="entry name" value="Trypsin-like serine proteases"/>
    <property type="match status" value="1"/>
</dbReference>
<dbReference type="PANTHER" id="PTHR24252">
    <property type="entry name" value="ACROSIN-RELATED"/>
    <property type="match status" value="1"/>
</dbReference>
<dbReference type="Pfam" id="PF00089">
    <property type="entry name" value="Trypsin"/>
    <property type="match status" value="1"/>
</dbReference>
<dbReference type="EMBL" id="JADWDJ010000008">
    <property type="protein sequence ID" value="KAG5276903.1"/>
    <property type="molecule type" value="Genomic_DNA"/>
</dbReference>
<dbReference type="PRINTS" id="PR00722">
    <property type="entry name" value="CHYMOTRYPSIN"/>
</dbReference>
<dbReference type="InterPro" id="IPR001314">
    <property type="entry name" value="Peptidase_S1A"/>
</dbReference>
<dbReference type="PROSITE" id="PS00134">
    <property type="entry name" value="TRYPSIN_HIS"/>
    <property type="match status" value="1"/>
</dbReference>
<sequence>MTVRICLCVTLLLNTATGLPHLKPRSSIVGGEDAAPGQWPWMVYLQSTNGMKSYTCGGSLINTRWVLTAAHCVNSKNYHLKPVVVGRLNLRDPIHWQYSVHRVLIHPGYHDNGDVLYNDIALVQLKKSVVTSKLVEPVALPTCQDFFNTSSECWVTGWGKVAENKPLGGRKTLQQVNLPLLDKDTCKKAYPSTNDEQHLCAGYMQGGKDSCKGDSGGPLVCKSGKKFVQVGVVSFGRGCARRDYPGVYTRVISYKKFIKDAIRKYS</sequence>
<keyword evidence="10" id="KW-1185">Reference proteome</keyword>
<dbReference type="Gene3D" id="2.40.10.10">
    <property type="entry name" value="Trypsin-like serine proteases"/>
    <property type="match status" value="1"/>
</dbReference>
<keyword evidence="3 6" id="KW-0378">Hydrolase</keyword>
<evidence type="ECO:0000256" key="7">
    <source>
        <dbReference type="SAM" id="SignalP"/>
    </source>
</evidence>
<reference evidence="9" key="1">
    <citation type="submission" date="2020-10" db="EMBL/GenBank/DDBJ databases">
        <title>Chromosome-scale genome assembly of the Allis shad, Alosa alosa.</title>
        <authorList>
            <person name="Margot Z."/>
            <person name="Christophe K."/>
            <person name="Cabau C."/>
            <person name="Louis A."/>
            <person name="Berthelot C."/>
            <person name="Parey E."/>
            <person name="Roest Crollius H."/>
            <person name="Montfort J."/>
            <person name="Robinson-Rechavi M."/>
            <person name="Bucao C."/>
            <person name="Bouchez O."/>
            <person name="Gislard M."/>
            <person name="Lluch J."/>
            <person name="Milhes M."/>
            <person name="Lampietro C."/>
            <person name="Lopez Roques C."/>
            <person name="Donnadieu C."/>
            <person name="Braasch I."/>
            <person name="Desvignes T."/>
            <person name="Postlethwait J."/>
            <person name="Bobe J."/>
            <person name="Guiguen Y."/>
        </authorList>
    </citation>
    <scope>NUCLEOTIDE SEQUENCE</scope>
    <source>
        <strain evidence="9">M-15738</strain>
        <tissue evidence="9">Blood</tissue>
    </source>
</reference>
<evidence type="ECO:0000256" key="1">
    <source>
        <dbReference type="ARBA" id="ARBA00022670"/>
    </source>
</evidence>
<feature type="chain" id="PRO_5044023149" description="Peptidase S1 domain-containing protein" evidence="7">
    <location>
        <begin position="19"/>
        <end position="266"/>
    </location>
</feature>
<evidence type="ECO:0000259" key="8">
    <source>
        <dbReference type="PROSITE" id="PS50240"/>
    </source>
</evidence>
<proteinExistence type="predicted"/>
<keyword evidence="4 6" id="KW-0720">Serine protease</keyword>
<dbReference type="CDD" id="cd00190">
    <property type="entry name" value="Tryp_SPc"/>
    <property type="match status" value="1"/>
</dbReference>
<dbReference type="Proteomes" id="UP000823561">
    <property type="component" value="Chromosome 8"/>
</dbReference>
<evidence type="ECO:0000313" key="9">
    <source>
        <dbReference type="EMBL" id="KAG5276903.1"/>
    </source>
</evidence>
<dbReference type="PANTHER" id="PTHR24252:SF7">
    <property type="entry name" value="HYALIN"/>
    <property type="match status" value="1"/>
</dbReference>
<name>A0AAV6GNZ4_9TELE</name>
<dbReference type="GO" id="GO:0006508">
    <property type="term" value="P:proteolysis"/>
    <property type="evidence" value="ECO:0007669"/>
    <property type="project" value="UniProtKB-KW"/>
</dbReference>
<dbReference type="InterPro" id="IPR043504">
    <property type="entry name" value="Peptidase_S1_PA_chymotrypsin"/>
</dbReference>
<dbReference type="PROSITE" id="PS50240">
    <property type="entry name" value="TRYPSIN_DOM"/>
    <property type="match status" value="1"/>
</dbReference>
<organism evidence="9 10">
    <name type="scientific">Alosa alosa</name>
    <name type="common">allis shad</name>
    <dbReference type="NCBI Taxonomy" id="278164"/>
    <lineage>
        <taxon>Eukaryota</taxon>
        <taxon>Metazoa</taxon>
        <taxon>Chordata</taxon>
        <taxon>Craniata</taxon>
        <taxon>Vertebrata</taxon>
        <taxon>Euteleostomi</taxon>
        <taxon>Actinopterygii</taxon>
        <taxon>Neopterygii</taxon>
        <taxon>Teleostei</taxon>
        <taxon>Clupei</taxon>
        <taxon>Clupeiformes</taxon>
        <taxon>Clupeoidei</taxon>
        <taxon>Clupeidae</taxon>
        <taxon>Alosa</taxon>
    </lineage>
</organism>
<dbReference type="InterPro" id="IPR018114">
    <property type="entry name" value="TRYPSIN_HIS"/>
</dbReference>
<gene>
    <name evidence="9" type="ORF">AALO_G00111090</name>
</gene>
<keyword evidence="1 6" id="KW-0645">Protease</keyword>
<evidence type="ECO:0000256" key="2">
    <source>
        <dbReference type="ARBA" id="ARBA00022729"/>
    </source>
</evidence>
<dbReference type="InterPro" id="IPR009003">
    <property type="entry name" value="Peptidase_S1_PA"/>
</dbReference>
<protein>
    <recommendedName>
        <fullName evidence="8">Peptidase S1 domain-containing protein</fullName>
    </recommendedName>
</protein>
<dbReference type="SMART" id="SM00020">
    <property type="entry name" value="Tryp_SPc"/>
    <property type="match status" value="1"/>
</dbReference>
<dbReference type="InterPro" id="IPR033116">
    <property type="entry name" value="TRYPSIN_SER"/>
</dbReference>
<dbReference type="PROSITE" id="PS00135">
    <property type="entry name" value="TRYPSIN_SER"/>
    <property type="match status" value="1"/>
</dbReference>
<keyword evidence="2 7" id="KW-0732">Signal</keyword>
<evidence type="ECO:0000256" key="5">
    <source>
        <dbReference type="ARBA" id="ARBA00023157"/>
    </source>
</evidence>
<evidence type="ECO:0000313" key="10">
    <source>
        <dbReference type="Proteomes" id="UP000823561"/>
    </source>
</evidence>
<accession>A0AAV6GNZ4</accession>
<feature type="signal peptide" evidence="7">
    <location>
        <begin position="1"/>
        <end position="18"/>
    </location>
</feature>
<keyword evidence="5" id="KW-1015">Disulfide bond</keyword>
<evidence type="ECO:0000256" key="3">
    <source>
        <dbReference type="ARBA" id="ARBA00022801"/>
    </source>
</evidence>
<dbReference type="InterPro" id="IPR001254">
    <property type="entry name" value="Trypsin_dom"/>
</dbReference>
<dbReference type="FunFam" id="2.40.10.10:FF:000024">
    <property type="entry name" value="Serine protease 53"/>
    <property type="match status" value="1"/>
</dbReference>
<comment type="caution">
    <text evidence="9">The sequence shown here is derived from an EMBL/GenBank/DDBJ whole genome shotgun (WGS) entry which is preliminary data.</text>
</comment>
<dbReference type="AlphaFoldDB" id="A0AAV6GNZ4"/>
<feature type="domain" description="Peptidase S1" evidence="8">
    <location>
        <begin position="28"/>
        <end position="263"/>
    </location>
</feature>